<dbReference type="PIRSF" id="PIRSF002741">
    <property type="entry name" value="MppA"/>
    <property type="match status" value="1"/>
</dbReference>
<dbReference type="InterPro" id="IPR039424">
    <property type="entry name" value="SBP_5"/>
</dbReference>
<dbReference type="InterPro" id="IPR000914">
    <property type="entry name" value="SBP_5_dom"/>
</dbReference>
<dbReference type="PROSITE" id="PS51257">
    <property type="entry name" value="PROKAR_LIPOPROTEIN"/>
    <property type="match status" value="1"/>
</dbReference>
<dbReference type="InterPro" id="IPR030678">
    <property type="entry name" value="Peptide/Ni-bd"/>
</dbReference>
<sequence length="526" mass="58175">MRRRLAAAAVLLLSVAACSTPDADPGAVEVRQTPRGESAFVHVQNLDVITEWDPASSYSNEIIAFQNVYETLTMWNPVTAKAAPRLATSWVSSVDGRTWTFNLRPGVTFHTGRPLDAAAVKASVERTMKVGQGASYIWDAVQSIKADDPLTVTFTLKYPVPLDLVASSGYAAYVYDTKAAPDLRAWLSSGKDAGSGPYTIRSWQKGKQDELTLTAYDGYWGGWTGPHYRTVKYRVVPDLDRAWRMLMRGEASFVERLDPRLYARARTTPGVRTSRSPSFQTMMMLFNTAAGPTADVRVRRALQKAVDYRGIIKGLRGAGSPVSGIVPEGLPGHVPGREPRQDLPGATELLRQAGYGPGGRPLRLRLTYAEGDADEKLLATRLAATLKPLNVTLDATAMQWNAQWDLGKRRGQDIFVMYWWPDYADGYSWFGNVFHSQNPTVFNLTYLHDKETDELLDTLPRLTVTDKAGASRAFRQATARVLDRHAAAALPWVVTYQRAYLGGIQGYDDNPAYPDVVFVHDLRPVG</sequence>
<dbReference type="GO" id="GO:0042597">
    <property type="term" value="C:periplasmic space"/>
    <property type="evidence" value="ECO:0007669"/>
    <property type="project" value="UniProtKB-ARBA"/>
</dbReference>
<evidence type="ECO:0000256" key="1">
    <source>
        <dbReference type="SAM" id="SignalP"/>
    </source>
</evidence>
<keyword evidence="4" id="KW-1185">Reference proteome</keyword>
<comment type="caution">
    <text evidence="3">The sequence shown here is derived from an EMBL/GenBank/DDBJ whole genome shotgun (WGS) entry which is preliminary data.</text>
</comment>
<dbReference type="SUPFAM" id="SSF53850">
    <property type="entry name" value="Periplasmic binding protein-like II"/>
    <property type="match status" value="1"/>
</dbReference>
<evidence type="ECO:0000313" key="3">
    <source>
        <dbReference type="EMBL" id="NUW36055.1"/>
    </source>
</evidence>
<gene>
    <name evidence="3" type="ORF">HTZ77_32250</name>
</gene>
<dbReference type="EMBL" id="JABWGN010000013">
    <property type="protein sequence ID" value="NUW36055.1"/>
    <property type="molecule type" value="Genomic_DNA"/>
</dbReference>
<dbReference type="CDD" id="cd08512">
    <property type="entry name" value="PBP2_NikA_DppA_OppA_like_7"/>
    <property type="match status" value="1"/>
</dbReference>
<evidence type="ECO:0000259" key="2">
    <source>
        <dbReference type="Pfam" id="PF00496"/>
    </source>
</evidence>
<dbReference type="GO" id="GO:1904680">
    <property type="term" value="F:peptide transmembrane transporter activity"/>
    <property type="evidence" value="ECO:0007669"/>
    <property type="project" value="TreeGrafter"/>
</dbReference>
<dbReference type="Proteomes" id="UP000586042">
    <property type="component" value="Unassembled WGS sequence"/>
</dbReference>
<dbReference type="RefSeq" id="WP_175593500.1">
    <property type="nucleotide sequence ID" value="NZ_JABWGN010000013.1"/>
</dbReference>
<protein>
    <submittedName>
        <fullName evidence="3">ABC transporter substrate-binding protein</fullName>
    </submittedName>
</protein>
<dbReference type="Pfam" id="PF00496">
    <property type="entry name" value="SBP_bac_5"/>
    <property type="match status" value="1"/>
</dbReference>
<dbReference type="Gene3D" id="3.40.190.10">
    <property type="entry name" value="Periplasmic binding protein-like II"/>
    <property type="match status" value="1"/>
</dbReference>
<dbReference type="Gene3D" id="3.10.105.10">
    <property type="entry name" value="Dipeptide-binding Protein, Domain 3"/>
    <property type="match status" value="1"/>
</dbReference>
<feature type="signal peptide" evidence="1">
    <location>
        <begin position="1"/>
        <end position="23"/>
    </location>
</feature>
<keyword evidence="1" id="KW-0732">Signal</keyword>
<accession>A0A7Y6IEE5</accession>
<dbReference type="GO" id="GO:0043190">
    <property type="term" value="C:ATP-binding cassette (ABC) transporter complex"/>
    <property type="evidence" value="ECO:0007669"/>
    <property type="project" value="InterPro"/>
</dbReference>
<organism evidence="3 4">
    <name type="scientific">Nonomuraea montanisoli</name>
    <dbReference type="NCBI Taxonomy" id="2741721"/>
    <lineage>
        <taxon>Bacteria</taxon>
        <taxon>Bacillati</taxon>
        <taxon>Actinomycetota</taxon>
        <taxon>Actinomycetes</taxon>
        <taxon>Streptosporangiales</taxon>
        <taxon>Streptosporangiaceae</taxon>
        <taxon>Nonomuraea</taxon>
    </lineage>
</organism>
<dbReference type="PANTHER" id="PTHR30290">
    <property type="entry name" value="PERIPLASMIC BINDING COMPONENT OF ABC TRANSPORTER"/>
    <property type="match status" value="1"/>
</dbReference>
<feature type="domain" description="Solute-binding protein family 5" evidence="2">
    <location>
        <begin position="83"/>
        <end position="438"/>
    </location>
</feature>
<name>A0A7Y6IEE5_9ACTN</name>
<feature type="chain" id="PRO_5031391034" evidence="1">
    <location>
        <begin position="24"/>
        <end position="526"/>
    </location>
</feature>
<reference evidence="3 4" key="1">
    <citation type="submission" date="2020-06" db="EMBL/GenBank/DDBJ databases">
        <title>Nonomuraea sp. SMC257, a novel actinomycete isolated from soil.</title>
        <authorList>
            <person name="Chanama M."/>
        </authorList>
    </citation>
    <scope>NUCLEOTIDE SEQUENCE [LARGE SCALE GENOMIC DNA]</scope>
    <source>
        <strain evidence="3 4">SMC257</strain>
    </source>
</reference>
<proteinExistence type="predicted"/>
<evidence type="ECO:0000313" key="4">
    <source>
        <dbReference type="Proteomes" id="UP000586042"/>
    </source>
</evidence>
<dbReference type="GO" id="GO:0015833">
    <property type="term" value="P:peptide transport"/>
    <property type="evidence" value="ECO:0007669"/>
    <property type="project" value="TreeGrafter"/>
</dbReference>
<dbReference type="AlphaFoldDB" id="A0A7Y6IEE5"/>